<sequence length="100" mass="11446">MMVELSSFSRDVCCGKSLLFPPPTLINTTVFDILKCWSMLLHFLYLCFCMGDRSHKGGDRAKKKKKKYLVNVRKGVKPLVDEDQNLFAEMEPRRDGSDGL</sequence>
<dbReference type="Proteomes" id="UP000002316">
    <property type="component" value="Chromosome 11"/>
</dbReference>
<dbReference type="KEGG" id="tbg:TbgDal_XI3470"/>
<dbReference type="EMBL" id="FN554974">
    <property type="protein sequence ID" value="CBH17230.1"/>
    <property type="molecule type" value="Genomic_DNA"/>
</dbReference>
<dbReference type="RefSeq" id="XP_011779494.1">
    <property type="nucleotide sequence ID" value="XM_011781192.1"/>
</dbReference>
<accession>D0A6C9</accession>
<evidence type="ECO:0000313" key="2">
    <source>
        <dbReference type="Proteomes" id="UP000002316"/>
    </source>
</evidence>
<reference evidence="2" key="1">
    <citation type="journal article" date="2010" name="PLoS Negl. Trop. Dis.">
        <title>The genome sequence of Trypanosoma brucei gambiense, causative agent of chronic human african trypanosomiasis.</title>
        <authorList>
            <person name="Jackson A.P."/>
            <person name="Sanders M."/>
            <person name="Berry A."/>
            <person name="McQuillan J."/>
            <person name="Aslett M.A."/>
            <person name="Quail M.A."/>
            <person name="Chukualim B."/>
            <person name="Capewell P."/>
            <person name="MacLeod A."/>
            <person name="Melville S.E."/>
            <person name="Gibson W."/>
            <person name="Barry J.D."/>
            <person name="Berriman M."/>
            <person name="Hertz-Fowler C."/>
        </authorList>
    </citation>
    <scope>NUCLEOTIDE SEQUENCE [LARGE SCALE GENOMIC DNA]</scope>
    <source>
        <strain evidence="2">MHOM/CI/86/DAL972</strain>
    </source>
</reference>
<organism evidence="1 2">
    <name type="scientific">Trypanosoma brucei gambiense (strain MHOM/CI/86/DAL972)</name>
    <dbReference type="NCBI Taxonomy" id="679716"/>
    <lineage>
        <taxon>Eukaryota</taxon>
        <taxon>Discoba</taxon>
        <taxon>Euglenozoa</taxon>
        <taxon>Kinetoplastea</taxon>
        <taxon>Metakinetoplastina</taxon>
        <taxon>Trypanosomatida</taxon>
        <taxon>Trypanosomatidae</taxon>
        <taxon>Trypanosoma</taxon>
    </lineage>
</organism>
<dbReference type="AlphaFoldDB" id="D0A6C9"/>
<dbReference type="GeneID" id="23867328"/>
<proteinExistence type="predicted"/>
<evidence type="ECO:0000313" key="1">
    <source>
        <dbReference type="EMBL" id="CBH17230.1"/>
    </source>
</evidence>
<gene>
    <name evidence="1" type="ORF">TbgDal_XI3470</name>
</gene>
<name>D0A6C9_TRYB9</name>
<protein>
    <submittedName>
        <fullName evidence="1">Uncharacterized protein</fullName>
    </submittedName>
</protein>